<evidence type="ECO:0000313" key="2">
    <source>
        <dbReference type="EMBL" id="AEV28697.1"/>
    </source>
</evidence>
<sequence length="122" mass="13988">MNKDMQDAIVDHVRMILQQKNISQKDLASEISITEATLSNILHKHRAITTDEVDKIAKVLDVPVPMLYNPIPFGCKEAFPLLAQAKTKEVEETIQKLSILAQRTLFYKNLRETAEKQMEIIR</sequence>
<dbReference type="KEGG" id="sgp:SpiGrapes_0870"/>
<dbReference type="Gene3D" id="1.10.260.40">
    <property type="entry name" value="lambda repressor-like DNA-binding domains"/>
    <property type="match status" value="1"/>
</dbReference>
<evidence type="ECO:0000259" key="1">
    <source>
        <dbReference type="PROSITE" id="PS50943"/>
    </source>
</evidence>
<protein>
    <submittedName>
        <fullName evidence="2">Plasmid maintenance system antidote protein</fullName>
    </submittedName>
</protein>
<dbReference type="GO" id="GO:0003677">
    <property type="term" value="F:DNA binding"/>
    <property type="evidence" value="ECO:0007669"/>
    <property type="project" value="InterPro"/>
</dbReference>
<dbReference type="SUPFAM" id="SSF47413">
    <property type="entry name" value="lambda repressor-like DNA-binding domains"/>
    <property type="match status" value="1"/>
</dbReference>
<feature type="domain" description="HTH cro/C1-type" evidence="1">
    <location>
        <begin position="13"/>
        <end position="67"/>
    </location>
</feature>
<name>G8QQR6_SPHPG</name>
<dbReference type="HOGENOM" id="CLU_2025256_0_0_12"/>
<dbReference type="InterPro" id="IPR001387">
    <property type="entry name" value="Cro/C1-type_HTH"/>
</dbReference>
<dbReference type="Pfam" id="PF01381">
    <property type="entry name" value="HTH_3"/>
    <property type="match status" value="1"/>
</dbReference>
<accession>G8QQR6</accession>
<keyword evidence="3" id="KW-1185">Reference proteome</keyword>
<organism evidence="2 3">
    <name type="scientific">Sphaerochaeta pleomorpha (strain ATCC BAA-1885 / DSM 22778 / Grapes)</name>
    <dbReference type="NCBI Taxonomy" id="158190"/>
    <lineage>
        <taxon>Bacteria</taxon>
        <taxon>Pseudomonadati</taxon>
        <taxon>Spirochaetota</taxon>
        <taxon>Spirochaetia</taxon>
        <taxon>Spirochaetales</taxon>
        <taxon>Sphaerochaetaceae</taxon>
        <taxon>Sphaerochaeta</taxon>
    </lineage>
</organism>
<dbReference type="EMBL" id="CP003155">
    <property type="protein sequence ID" value="AEV28697.1"/>
    <property type="molecule type" value="Genomic_DNA"/>
</dbReference>
<dbReference type="eggNOG" id="COG5499">
    <property type="taxonomic scope" value="Bacteria"/>
</dbReference>
<dbReference type="InterPro" id="IPR010982">
    <property type="entry name" value="Lambda_DNA-bd_dom_sf"/>
</dbReference>
<reference evidence="2 3" key="1">
    <citation type="submission" date="2011-11" db="EMBL/GenBank/DDBJ databases">
        <title>Complete sequence of Spirochaeta sp. grapes.</title>
        <authorList>
            <consortium name="US DOE Joint Genome Institute"/>
            <person name="Lucas S."/>
            <person name="Han J."/>
            <person name="Lapidus A."/>
            <person name="Cheng J.-F."/>
            <person name="Goodwin L."/>
            <person name="Pitluck S."/>
            <person name="Peters L."/>
            <person name="Ovchinnikova G."/>
            <person name="Munk A.C."/>
            <person name="Detter J.C."/>
            <person name="Han C."/>
            <person name="Tapia R."/>
            <person name="Land M."/>
            <person name="Hauser L."/>
            <person name="Kyrpides N."/>
            <person name="Ivanova N."/>
            <person name="Pagani I."/>
            <person name="Ritalahtilisa K."/>
            <person name="Loeffler F."/>
            <person name="Woyke T."/>
        </authorList>
    </citation>
    <scope>NUCLEOTIDE SEQUENCE [LARGE SCALE GENOMIC DNA]</scope>
    <source>
        <strain evidence="3">ATCC BAA-1885 / DSM 22778 / Grapes</strain>
    </source>
</reference>
<dbReference type="PROSITE" id="PS50943">
    <property type="entry name" value="HTH_CROC1"/>
    <property type="match status" value="1"/>
</dbReference>
<dbReference type="SMART" id="SM00530">
    <property type="entry name" value="HTH_XRE"/>
    <property type="match status" value="1"/>
</dbReference>
<dbReference type="AlphaFoldDB" id="G8QQR6"/>
<gene>
    <name evidence="2" type="ordered locus">SpiGrapes_0870</name>
</gene>
<evidence type="ECO:0000313" key="3">
    <source>
        <dbReference type="Proteomes" id="UP000005632"/>
    </source>
</evidence>
<dbReference type="RefSeq" id="WP_014269546.1">
    <property type="nucleotide sequence ID" value="NC_016633.1"/>
</dbReference>
<dbReference type="Proteomes" id="UP000005632">
    <property type="component" value="Chromosome"/>
</dbReference>
<proteinExistence type="predicted"/>
<dbReference type="CDD" id="cd00093">
    <property type="entry name" value="HTH_XRE"/>
    <property type="match status" value="1"/>
</dbReference>